<evidence type="ECO:0000313" key="2">
    <source>
        <dbReference type="Proteomes" id="UP000308489"/>
    </source>
</evidence>
<dbReference type="SUPFAM" id="SSF101386">
    <property type="entry name" value="all-alpha NTP pyrophosphatases"/>
    <property type="match status" value="1"/>
</dbReference>
<dbReference type="Proteomes" id="UP000308489">
    <property type="component" value="Chromosome 1"/>
</dbReference>
<dbReference type="Pfam" id="PF08761">
    <property type="entry name" value="dUTPase_2"/>
    <property type="match status" value="1"/>
</dbReference>
<dbReference type="Gene3D" id="1.10.4010.10">
    <property type="entry name" value="Type II deoxyuridine triphosphatase"/>
    <property type="match status" value="1"/>
</dbReference>
<dbReference type="CDD" id="cd11527">
    <property type="entry name" value="NTP-PPase_dUTPase"/>
    <property type="match status" value="1"/>
</dbReference>
<dbReference type="EC" id="3.6.1.23" evidence="1"/>
<dbReference type="GO" id="GO:0004170">
    <property type="term" value="F:dUTP diphosphatase activity"/>
    <property type="evidence" value="ECO:0007669"/>
    <property type="project" value="UniProtKB-EC"/>
</dbReference>
<dbReference type="OrthoDB" id="5506143at2"/>
<gene>
    <name evidence="1" type="ORF">NCTC503_02658</name>
</gene>
<dbReference type="InterPro" id="IPR016947">
    <property type="entry name" value="UCP030140"/>
</dbReference>
<dbReference type="InterPro" id="IPR014871">
    <property type="entry name" value="dUTPase/dCTP_pyrophosphatase"/>
</dbReference>
<keyword evidence="2" id="KW-1185">Reference proteome</keyword>
<dbReference type="EMBL" id="LR590481">
    <property type="protein sequence ID" value="VTQ96204.1"/>
    <property type="molecule type" value="Genomic_DNA"/>
</dbReference>
<proteinExistence type="predicted"/>
<dbReference type="RefSeq" id="WP_138211138.1">
    <property type="nucleotide sequence ID" value="NZ_CBCRUQ010000007.1"/>
</dbReference>
<keyword evidence="1" id="KW-0378">Hydrolase</keyword>
<dbReference type="AlphaFoldDB" id="A0A4U9RUM2"/>
<organism evidence="1 2">
    <name type="scientific">Hathewaya histolytica</name>
    <name type="common">Clostridium histolyticum</name>
    <dbReference type="NCBI Taxonomy" id="1498"/>
    <lineage>
        <taxon>Bacteria</taxon>
        <taxon>Bacillati</taxon>
        <taxon>Bacillota</taxon>
        <taxon>Clostridia</taxon>
        <taxon>Eubacteriales</taxon>
        <taxon>Clostridiaceae</taxon>
        <taxon>Hathewaya</taxon>
    </lineage>
</organism>
<evidence type="ECO:0000313" key="1">
    <source>
        <dbReference type="EMBL" id="VTQ96204.1"/>
    </source>
</evidence>
<protein>
    <submittedName>
        <fullName evidence="1">Dimeric dUTPase</fullName>
        <ecNumber evidence="1">3.6.1.23</ecNumber>
    </submittedName>
</protein>
<reference evidence="1 2" key="1">
    <citation type="submission" date="2019-05" db="EMBL/GenBank/DDBJ databases">
        <authorList>
            <consortium name="Pathogen Informatics"/>
        </authorList>
    </citation>
    <scope>NUCLEOTIDE SEQUENCE [LARGE SCALE GENOMIC DNA]</scope>
    <source>
        <strain evidence="1 2">NCTC503</strain>
    </source>
</reference>
<sequence length="163" mass="18964">MDFKNLFSMQEMLDYRIEKEHGLLNENLIPKKALALFVELGELANETRCFKFWSSKGPSSKEVILEEYVDGLHFILSLGLKLNYSTKLNLQPMKTLETPVHVQFLDLYKEISHIDEDCSKELYESVFQNFLNLGSSLGFSEEDIESAYIDKNKVNHQRQDQGY</sequence>
<dbReference type="PIRSF" id="PIRSF030140">
    <property type="entry name" value="UCP030140"/>
    <property type="match status" value="1"/>
</dbReference>
<name>A0A4U9RUM2_HATHI</name>
<dbReference type="KEGG" id="hhw:NCTC503_02658"/>
<accession>A0A4U9RUM2</accession>